<proteinExistence type="inferred from homology"/>
<dbReference type="SUPFAM" id="SSF51735">
    <property type="entry name" value="NAD(P)-binding Rossmann-fold domains"/>
    <property type="match status" value="1"/>
</dbReference>
<evidence type="ECO:0000256" key="7">
    <source>
        <dbReference type="SAM" id="Phobius"/>
    </source>
</evidence>
<organism evidence="9 10">
    <name type="scientific">Lipingzhangella halophila</name>
    <dbReference type="NCBI Taxonomy" id="1783352"/>
    <lineage>
        <taxon>Bacteria</taxon>
        <taxon>Bacillati</taxon>
        <taxon>Actinomycetota</taxon>
        <taxon>Actinomycetes</taxon>
        <taxon>Streptosporangiales</taxon>
        <taxon>Nocardiopsidaceae</taxon>
        <taxon>Lipingzhangella</taxon>
    </lineage>
</organism>
<dbReference type="InterPro" id="IPR036291">
    <property type="entry name" value="NAD(P)-bd_dom_sf"/>
</dbReference>
<protein>
    <submittedName>
        <fullName evidence="9">Kef-type K+ transport system membrane component KefB</fullName>
    </submittedName>
</protein>
<feature type="transmembrane region" description="Helical" evidence="7">
    <location>
        <begin position="117"/>
        <end position="135"/>
    </location>
</feature>
<evidence type="ECO:0000259" key="8">
    <source>
        <dbReference type="PROSITE" id="PS51201"/>
    </source>
</evidence>
<keyword evidence="10" id="KW-1185">Reference proteome</keyword>
<evidence type="ECO:0000256" key="3">
    <source>
        <dbReference type="ARBA" id="ARBA00022448"/>
    </source>
</evidence>
<evidence type="ECO:0000256" key="4">
    <source>
        <dbReference type="ARBA" id="ARBA00022692"/>
    </source>
</evidence>
<dbReference type="Gene3D" id="3.40.50.720">
    <property type="entry name" value="NAD(P)-binding Rossmann-like Domain"/>
    <property type="match status" value="1"/>
</dbReference>
<feature type="transmembrane region" description="Helical" evidence="7">
    <location>
        <begin position="323"/>
        <end position="348"/>
    </location>
</feature>
<keyword evidence="5 7" id="KW-1133">Transmembrane helix</keyword>
<feature type="transmembrane region" description="Helical" evidence="7">
    <location>
        <begin position="182"/>
        <end position="204"/>
    </location>
</feature>
<dbReference type="InterPro" id="IPR006153">
    <property type="entry name" value="Cation/H_exchanger_TM"/>
</dbReference>
<accession>A0A7W7RKF7</accession>
<feature type="transmembrane region" description="Helical" evidence="7">
    <location>
        <begin position="147"/>
        <end position="170"/>
    </location>
</feature>
<feature type="transmembrane region" description="Helical" evidence="7">
    <location>
        <begin position="295"/>
        <end position="316"/>
    </location>
</feature>
<dbReference type="Gene3D" id="1.20.1530.20">
    <property type="match status" value="1"/>
</dbReference>
<dbReference type="InterPro" id="IPR003148">
    <property type="entry name" value="RCK_N"/>
</dbReference>
<dbReference type="Pfam" id="PF02254">
    <property type="entry name" value="TrkA_N"/>
    <property type="match status" value="1"/>
</dbReference>
<feature type="transmembrane region" description="Helical" evidence="7">
    <location>
        <begin position="86"/>
        <end position="105"/>
    </location>
</feature>
<dbReference type="Pfam" id="PF00999">
    <property type="entry name" value="Na_H_Exchanger"/>
    <property type="match status" value="1"/>
</dbReference>
<evidence type="ECO:0000313" key="10">
    <source>
        <dbReference type="Proteomes" id="UP000523007"/>
    </source>
</evidence>
<sequence>MGAHDFGLFAAVLATAAAAGLASGFLRQPLIVAFIGVGILVGPVGFDWVSGSSEFDLLARLGIAVLLFLVGLRLDLHLIRSTGPIALATGLGQVVFTSAIGYLIARGLGMEPMTATYVAIALTFSSTIIIVKLLSDKRELDELHGRVAVGFLIVQDIVVVLVMIGLTAFGRPASEDSIVWEIATVLGTGIGLLAGIALATRFVLPWLLHYIARSQELLVLFGVAYAVSVAALSEWFGFSSEVGAFLAGVSLATTTYRDALGARLVSLRDFLLLFFFLNLGAQLEFADAARQFLDAAVLSVFVLVGNPIIVLLIMAAMRYPVRVGFLAGLTVAQISEFSLILAALGFTLGHIGTATVSLITVVGLITIGGSTYLIQYSHQIYRCVERVLAPLERSGACDTTAGAEAGIDVILYGLGRFGGQVADRLAATGHRVLAVDYDPQRVAESDRAGVTTVFGSAEDLDFLDTLPLASAHLVASTIPNIETNRALLHALRHHQFRGRVALTAHTPRDAELLRAAGADIVLEPFSAAAASTLALISNEVASAEDPDRDSDQ</sequence>
<dbReference type="GO" id="GO:0006813">
    <property type="term" value="P:potassium ion transport"/>
    <property type="evidence" value="ECO:0007669"/>
    <property type="project" value="InterPro"/>
</dbReference>
<dbReference type="RefSeq" id="WP_184581193.1">
    <property type="nucleotide sequence ID" value="NZ_JACHJT010000001.1"/>
</dbReference>
<evidence type="ECO:0000256" key="5">
    <source>
        <dbReference type="ARBA" id="ARBA00022989"/>
    </source>
</evidence>
<dbReference type="PROSITE" id="PS51201">
    <property type="entry name" value="RCK_N"/>
    <property type="match status" value="1"/>
</dbReference>
<keyword evidence="3" id="KW-0813">Transport</keyword>
<reference evidence="9 10" key="1">
    <citation type="submission" date="2020-08" db="EMBL/GenBank/DDBJ databases">
        <title>Sequencing the genomes of 1000 actinobacteria strains.</title>
        <authorList>
            <person name="Klenk H.-P."/>
        </authorList>
    </citation>
    <scope>NUCLEOTIDE SEQUENCE [LARGE SCALE GENOMIC DNA]</scope>
    <source>
        <strain evidence="9 10">DSM 102030</strain>
    </source>
</reference>
<dbReference type="Proteomes" id="UP000523007">
    <property type="component" value="Unassembled WGS sequence"/>
</dbReference>
<dbReference type="PANTHER" id="PTHR42751:SF3">
    <property type="entry name" value="SODIUM_GLUTAMATE SYMPORTER"/>
    <property type="match status" value="1"/>
</dbReference>
<comment type="similarity">
    <text evidence="2">Belongs to the monovalent cation:proton antiporter 2 (CPA2) transporter (TC 2.A.37) family.</text>
</comment>
<evidence type="ECO:0000256" key="6">
    <source>
        <dbReference type="ARBA" id="ARBA00023136"/>
    </source>
</evidence>
<comment type="caution">
    <text evidence="9">The sequence shown here is derived from an EMBL/GenBank/DDBJ whole genome shotgun (WGS) entry which is preliminary data.</text>
</comment>
<feature type="transmembrane region" description="Helical" evidence="7">
    <location>
        <begin position="31"/>
        <end position="51"/>
    </location>
</feature>
<feature type="transmembrane region" description="Helical" evidence="7">
    <location>
        <begin position="6"/>
        <end position="26"/>
    </location>
</feature>
<evidence type="ECO:0000256" key="1">
    <source>
        <dbReference type="ARBA" id="ARBA00004141"/>
    </source>
</evidence>
<dbReference type="EMBL" id="JACHJT010000001">
    <property type="protein sequence ID" value="MBB4933609.1"/>
    <property type="molecule type" value="Genomic_DNA"/>
</dbReference>
<comment type="subcellular location">
    <subcellularLocation>
        <location evidence="1">Membrane</location>
        <topology evidence="1">Multi-pass membrane protein</topology>
    </subcellularLocation>
</comment>
<keyword evidence="4 7" id="KW-0812">Transmembrane</keyword>
<feature type="domain" description="RCK N-terminal" evidence="8">
    <location>
        <begin position="406"/>
        <end position="522"/>
    </location>
</feature>
<evidence type="ECO:0000256" key="2">
    <source>
        <dbReference type="ARBA" id="ARBA00005551"/>
    </source>
</evidence>
<dbReference type="PANTHER" id="PTHR42751">
    <property type="entry name" value="SODIUM/HYDROGEN EXCHANGER FAMILY/TRKA DOMAIN PROTEIN"/>
    <property type="match status" value="1"/>
</dbReference>
<feature type="transmembrane region" description="Helical" evidence="7">
    <location>
        <begin position="57"/>
        <end position="74"/>
    </location>
</feature>
<evidence type="ECO:0000313" key="9">
    <source>
        <dbReference type="EMBL" id="MBB4933609.1"/>
    </source>
</evidence>
<feature type="transmembrane region" description="Helical" evidence="7">
    <location>
        <begin position="354"/>
        <end position="374"/>
    </location>
</feature>
<feature type="transmembrane region" description="Helical" evidence="7">
    <location>
        <begin position="216"/>
        <end position="236"/>
    </location>
</feature>
<dbReference type="GO" id="GO:1902600">
    <property type="term" value="P:proton transmembrane transport"/>
    <property type="evidence" value="ECO:0007669"/>
    <property type="project" value="InterPro"/>
</dbReference>
<dbReference type="GO" id="GO:0015297">
    <property type="term" value="F:antiporter activity"/>
    <property type="evidence" value="ECO:0007669"/>
    <property type="project" value="InterPro"/>
</dbReference>
<gene>
    <name evidence="9" type="ORF">F4561_004429</name>
</gene>
<dbReference type="InterPro" id="IPR038770">
    <property type="entry name" value="Na+/solute_symporter_sf"/>
</dbReference>
<keyword evidence="6 7" id="KW-0472">Membrane</keyword>
<dbReference type="GO" id="GO:0016020">
    <property type="term" value="C:membrane"/>
    <property type="evidence" value="ECO:0007669"/>
    <property type="project" value="UniProtKB-SubCell"/>
</dbReference>
<dbReference type="AlphaFoldDB" id="A0A7W7RKF7"/>
<name>A0A7W7RKF7_9ACTN</name>